<gene>
    <name evidence="1" type="ORF">C791_8042</name>
</gene>
<name>M2PEC0_9PSEU</name>
<dbReference type="AlphaFoldDB" id="M2PEC0"/>
<reference evidence="1 2" key="1">
    <citation type="submission" date="2012-10" db="EMBL/GenBank/DDBJ databases">
        <title>Genome assembly of Amycolatopsis azurea DSM 43854.</title>
        <authorList>
            <person name="Khatri I."/>
            <person name="Kaur I."/>
            <person name="Subramanian S."/>
            <person name="Mayilraj S."/>
        </authorList>
    </citation>
    <scope>NUCLEOTIDE SEQUENCE [LARGE SCALE GENOMIC DNA]</scope>
    <source>
        <strain evidence="1 2">DSM 43854</strain>
    </source>
</reference>
<evidence type="ECO:0000313" key="2">
    <source>
        <dbReference type="Proteomes" id="UP000014137"/>
    </source>
</evidence>
<organism evidence="1 2">
    <name type="scientific">Amycolatopsis azurea DSM 43854</name>
    <dbReference type="NCBI Taxonomy" id="1238180"/>
    <lineage>
        <taxon>Bacteria</taxon>
        <taxon>Bacillati</taxon>
        <taxon>Actinomycetota</taxon>
        <taxon>Actinomycetes</taxon>
        <taxon>Pseudonocardiales</taxon>
        <taxon>Pseudonocardiaceae</taxon>
        <taxon>Amycolatopsis</taxon>
    </lineage>
</organism>
<sequence>MAADVETRTRTGCAPWRRALPTSTQAAVHGVGDVEFLQP</sequence>
<dbReference type="PATRIC" id="fig|1238180.3.peg.7517"/>
<evidence type="ECO:0000313" key="1">
    <source>
        <dbReference type="EMBL" id="EMD22718.1"/>
    </source>
</evidence>
<accession>M2PEC0</accession>
<dbReference type="Proteomes" id="UP000014137">
    <property type="component" value="Unassembled WGS sequence"/>
</dbReference>
<protein>
    <submittedName>
        <fullName evidence="1">Uncharacterized protein</fullName>
    </submittedName>
</protein>
<dbReference type="EMBL" id="ANMG01000089">
    <property type="protein sequence ID" value="EMD22718.1"/>
    <property type="molecule type" value="Genomic_DNA"/>
</dbReference>
<comment type="caution">
    <text evidence="1">The sequence shown here is derived from an EMBL/GenBank/DDBJ whole genome shotgun (WGS) entry which is preliminary data.</text>
</comment>
<proteinExistence type="predicted"/>